<protein>
    <recommendedName>
        <fullName evidence="8">Phosphoglycolate phosphatase</fullName>
    </recommendedName>
</protein>
<dbReference type="PANTHER" id="PTHR19288:SF93">
    <property type="entry name" value="FI11325P-RELATED"/>
    <property type="match status" value="1"/>
</dbReference>
<comment type="cofactor">
    <cofactor evidence="5">
        <name>Mg(2+)</name>
        <dbReference type="ChEBI" id="CHEBI:18420"/>
    </cofactor>
    <text evidence="5">Divalent metal ions. Mg(2+) is the most effective.</text>
</comment>
<dbReference type="PANTHER" id="PTHR19288">
    <property type="entry name" value="4-NITROPHENYLPHOSPHATASE-RELATED"/>
    <property type="match status" value="1"/>
</dbReference>
<proteinExistence type="inferred from homology"/>
<dbReference type="InterPro" id="IPR006357">
    <property type="entry name" value="HAD-SF_hydro_IIA"/>
</dbReference>
<dbReference type="InterPro" id="IPR006349">
    <property type="entry name" value="PGP_euk"/>
</dbReference>
<keyword evidence="1 2" id="KW-0378">Hydrolase</keyword>
<evidence type="ECO:0008006" key="8">
    <source>
        <dbReference type="Google" id="ProtNLM"/>
    </source>
</evidence>
<dbReference type="SUPFAM" id="SSF56784">
    <property type="entry name" value="HAD-like"/>
    <property type="match status" value="1"/>
</dbReference>
<comment type="similarity">
    <text evidence="2">Belongs to the HAD-like hydrolase superfamily.</text>
</comment>
<sequence length="322" mass="35652">MNVIRQLSFSALSRMACQRLSPESARDLLNNVDNFMFDCDGVLWSGPKLIPGSLETIVKLKKIGKKIFYVTNNSSSSRRMYVEKCNKLGFPATEDDIVCTSYTAALYLKSINFKGKIYLVGNPAIAEELDKFGFQYIGLGPDRASDGASNYFNPALLDTQLDPEVNCVLVGFDIHLSYYKMMKAATYARRKDCIFIATNEDSHLPCDGDIVIPGTGSIVAACKIPARREPIIVGKPSTYGFTPLQKLHNLDPSRTLMVGDQCSTDIAFGRKCGLRTLLVFTGVLSMSDLEQLKQSTDQQTHEMLPEFCTSSLVDLMDLSKKS</sequence>
<dbReference type="NCBIfam" id="TIGR01452">
    <property type="entry name" value="PGP_euk"/>
    <property type="match status" value="1"/>
</dbReference>
<reference evidence="6" key="3">
    <citation type="submission" date="2023-05" db="EMBL/GenBank/DDBJ databases">
        <authorList>
            <person name="Smith C.H."/>
        </authorList>
    </citation>
    <scope>NUCLEOTIDE SEQUENCE</scope>
    <source>
        <strain evidence="6">CHS0354</strain>
        <tissue evidence="6">Mantle</tissue>
    </source>
</reference>
<keyword evidence="7" id="KW-1185">Reference proteome</keyword>
<dbReference type="GO" id="GO:0016791">
    <property type="term" value="F:phosphatase activity"/>
    <property type="evidence" value="ECO:0007669"/>
    <property type="project" value="InterPro"/>
</dbReference>
<gene>
    <name evidence="6" type="ORF">CHS0354_036626</name>
</gene>
<dbReference type="Pfam" id="PF13242">
    <property type="entry name" value="Hydrolase_like"/>
    <property type="match status" value="1"/>
</dbReference>
<keyword evidence="5" id="KW-0479">Metal-binding</keyword>
<dbReference type="InterPro" id="IPR036412">
    <property type="entry name" value="HAD-like_sf"/>
</dbReference>
<dbReference type="GO" id="GO:0005737">
    <property type="term" value="C:cytoplasm"/>
    <property type="evidence" value="ECO:0007669"/>
    <property type="project" value="TreeGrafter"/>
</dbReference>
<evidence type="ECO:0000256" key="1">
    <source>
        <dbReference type="ARBA" id="ARBA00022801"/>
    </source>
</evidence>
<feature type="binding site" evidence="5">
    <location>
        <position position="38"/>
    </location>
    <ligand>
        <name>Mg(2+)</name>
        <dbReference type="ChEBI" id="CHEBI:18420"/>
    </ligand>
</feature>
<dbReference type="Pfam" id="PF13344">
    <property type="entry name" value="Hydrolase_6"/>
    <property type="match status" value="1"/>
</dbReference>
<dbReference type="InterPro" id="IPR023214">
    <property type="entry name" value="HAD_sf"/>
</dbReference>
<evidence type="ECO:0000256" key="4">
    <source>
        <dbReference type="PIRSR" id="PIRSR000915-2"/>
    </source>
</evidence>
<feature type="binding site" evidence="4">
    <location>
        <position position="235"/>
    </location>
    <ligand>
        <name>substrate</name>
    </ligand>
</feature>
<organism evidence="6 7">
    <name type="scientific">Potamilus streckersoni</name>
    <dbReference type="NCBI Taxonomy" id="2493646"/>
    <lineage>
        <taxon>Eukaryota</taxon>
        <taxon>Metazoa</taxon>
        <taxon>Spiralia</taxon>
        <taxon>Lophotrochozoa</taxon>
        <taxon>Mollusca</taxon>
        <taxon>Bivalvia</taxon>
        <taxon>Autobranchia</taxon>
        <taxon>Heteroconchia</taxon>
        <taxon>Palaeoheterodonta</taxon>
        <taxon>Unionida</taxon>
        <taxon>Unionoidea</taxon>
        <taxon>Unionidae</taxon>
        <taxon>Ambleminae</taxon>
        <taxon>Lampsilini</taxon>
        <taxon>Potamilus</taxon>
    </lineage>
</organism>
<evidence type="ECO:0000256" key="5">
    <source>
        <dbReference type="PIRSR" id="PIRSR000915-3"/>
    </source>
</evidence>
<accession>A0AAE0VZT7</accession>
<dbReference type="GO" id="GO:0046872">
    <property type="term" value="F:metal ion binding"/>
    <property type="evidence" value="ECO:0007669"/>
    <property type="project" value="UniProtKB-KW"/>
</dbReference>
<feature type="active site" description="Proton donor" evidence="3">
    <location>
        <position position="40"/>
    </location>
</feature>
<evidence type="ECO:0000256" key="3">
    <source>
        <dbReference type="PIRSR" id="PIRSR000915-1"/>
    </source>
</evidence>
<keyword evidence="5" id="KW-0460">Magnesium</keyword>
<dbReference type="EMBL" id="JAEAOA010002144">
    <property type="protein sequence ID" value="KAK3596788.1"/>
    <property type="molecule type" value="Genomic_DNA"/>
</dbReference>
<feature type="binding site" evidence="5">
    <location>
        <position position="260"/>
    </location>
    <ligand>
        <name>Mg(2+)</name>
        <dbReference type="ChEBI" id="CHEBI:18420"/>
    </ligand>
</feature>
<dbReference type="PIRSF" id="PIRSF000915">
    <property type="entry name" value="PGP-type_phosphatase"/>
    <property type="match status" value="1"/>
</dbReference>
<name>A0AAE0VZT7_9BIVA</name>
<reference evidence="6" key="2">
    <citation type="journal article" date="2021" name="Genome Biol. Evol.">
        <title>Developing a high-quality reference genome for a parasitic bivalve with doubly uniparental inheritance (Bivalvia: Unionida).</title>
        <authorList>
            <person name="Smith C.H."/>
        </authorList>
    </citation>
    <scope>NUCLEOTIDE SEQUENCE</scope>
    <source>
        <strain evidence="6">CHS0354</strain>
        <tissue evidence="6">Mantle</tissue>
    </source>
</reference>
<dbReference type="Proteomes" id="UP001195483">
    <property type="component" value="Unassembled WGS sequence"/>
</dbReference>
<reference evidence="6" key="1">
    <citation type="journal article" date="2021" name="Genome Biol. Evol.">
        <title>A High-Quality Reference Genome for a Parasitic Bivalve with Doubly Uniparental Inheritance (Bivalvia: Unionida).</title>
        <authorList>
            <person name="Smith C.H."/>
        </authorList>
    </citation>
    <scope>NUCLEOTIDE SEQUENCE</scope>
    <source>
        <strain evidence="6">CHS0354</strain>
    </source>
</reference>
<evidence type="ECO:0000313" key="6">
    <source>
        <dbReference type="EMBL" id="KAK3596788.1"/>
    </source>
</evidence>
<dbReference type="NCBIfam" id="TIGR01460">
    <property type="entry name" value="HAD-SF-IIA"/>
    <property type="match status" value="1"/>
</dbReference>
<feature type="active site" description="Nucleophile" evidence="3">
    <location>
        <position position="38"/>
    </location>
</feature>
<evidence type="ECO:0000313" key="7">
    <source>
        <dbReference type="Proteomes" id="UP001195483"/>
    </source>
</evidence>
<comment type="caution">
    <text evidence="6">The sequence shown here is derived from an EMBL/GenBank/DDBJ whole genome shotgun (WGS) entry which is preliminary data.</text>
</comment>
<feature type="binding site" evidence="5">
    <location>
        <position position="40"/>
    </location>
    <ligand>
        <name>Mg(2+)</name>
        <dbReference type="ChEBI" id="CHEBI:18420"/>
    </ligand>
</feature>
<evidence type="ECO:0000256" key="2">
    <source>
        <dbReference type="PIRNR" id="PIRNR000915"/>
    </source>
</evidence>
<dbReference type="AlphaFoldDB" id="A0AAE0VZT7"/>
<dbReference type="Gene3D" id="3.40.50.1000">
    <property type="entry name" value="HAD superfamily/HAD-like"/>
    <property type="match status" value="2"/>
</dbReference>